<dbReference type="InterPro" id="IPR038220">
    <property type="entry name" value="PHOX_C_sf"/>
</dbReference>
<name>A0A0D2EQU1_9EURO</name>
<dbReference type="HOGENOM" id="CLU_009665_9_3_1"/>
<dbReference type="AlphaFoldDB" id="A0A0D2EQU1"/>
<evidence type="ECO:0000256" key="3">
    <source>
        <dbReference type="ARBA" id="ARBA00022827"/>
    </source>
</evidence>
<dbReference type="RefSeq" id="XP_013310708.1">
    <property type="nucleotide sequence ID" value="XM_013455254.1"/>
</dbReference>
<comment type="similarity">
    <text evidence="1">Belongs to the PheA/TfdB FAD monooxygenase family.</text>
</comment>
<sequence>MKRTRSQVSPTMSPGADNEGFDVQAKVNGHTNGFDSEVENAVIVGGGPAGLMLGSNLARYGIKARIVDDRDDKTSTGRADGLQPKTIETFKQLRLADSLLRKGVKIYDICFWSSTVTKPLHRTRREIHYPSELDVKDPFILLVHQGMVEDIFIEDIKERGIEVTRSSPFQRYVATDDPDAPIEAICHDTKTGSSRSFKTKYLIGCDGAHSNVRKSIPGAQMVGESSNSKWGVLDGVIETDFPDLWSKVVIHSETEGTVLCIPRERNMTRLYIELDRNLQDSVPTEATQDYVMKKARAIMAPFSVEWTVVEWFSVYKVGQRVASTFSAENDRVFITGDAGHTHSPKAAQGMNTSMHDTFNLAWKLNLTIRGLATPDLLSTYQHERRKIAQDLINFDFEHAAAFADGDSKALADNFATNVGFISGVGVKYAANVLNYPEKAPRGALRAGELMPPAQVTRYIDANPVDVQLDIPMLGQFRVYFFVPNVHSAKPFLNAVCSHISSSNSILGRSTAAAAKSYAQLNLPPVEADNFIQPGRYTAASHLFTFATVTTMQKSTVEIADLPSLLQKSRWTFYMDDLKDQKAGKSCTEKWLGEIGQDEVAIVNIRPDGYVGSVGRFDGKGDGAAAAQWLDMYYGGFLKA</sequence>
<keyword evidence="2" id="KW-0285">Flavoprotein</keyword>
<reference evidence="8 9" key="1">
    <citation type="submission" date="2015-01" db="EMBL/GenBank/DDBJ databases">
        <title>The Genome Sequence of Exophiala xenobiotica CBS118157.</title>
        <authorList>
            <consortium name="The Broad Institute Genomics Platform"/>
            <person name="Cuomo C."/>
            <person name="de Hoog S."/>
            <person name="Gorbushina A."/>
            <person name="Stielow B."/>
            <person name="Teixiera M."/>
            <person name="Abouelleil A."/>
            <person name="Chapman S.B."/>
            <person name="Priest M."/>
            <person name="Young S.K."/>
            <person name="Wortman J."/>
            <person name="Nusbaum C."/>
            <person name="Birren B."/>
        </authorList>
    </citation>
    <scope>NUCLEOTIDE SEQUENCE [LARGE SCALE GENOMIC DNA]</scope>
    <source>
        <strain evidence="8 9">CBS 118157</strain>
    </source>
</reference>
<dbReference type="InterPro" id="IPR036188">
    <property type="entry name" value="FAD/NAD-bd_sf"/>
</dbReference>
<dbReference type="GO" id="GO:0071949">
    <property type="term" value="F:FAD binding"/>
    <property type="evidence" value="ECO:0007669"/>
    <property type="project" value="InterPro"/>
</dbReference>
<feature type="domain" description="Phenol hydroxylase-like C-terminal dimerisation" evidence="7">
    <location>
        <begin position="426"/>
        <end position="637"/>
    </location>
</feature>
<dbReference type="Gene3D" id="3.40.30.20">
    <property type="match status" value="1"/>
</dbReference>
<feature type="domain" description="FAD-binding" evidence="6">
    <location>
        <begin position="41"/>
        <end position="394"/>
    </location>
</feature>
<evidence type="ECO:0000256" key="4">
    <source>
        <dbReference type="ARBA" id="ARBA00023002"/>
    </source>
</evidence>
<dbReference type="Pfam" id="PF07976">
    <property type="entry name" value="Phe_hydrox_dim"/>
    <property type="match status" value="1"/>
</dbReference>
<dbReference type="InterPro" id="IPR002938">
    <property type="entry name" value="FAD-bd"/>
</dbReference>
<dbReference type="Pfam" id="PF01494">
    <property type="entry name" value="FAD_binding_3"/>
    <property type="match status" value="1"/>
</dbReference>
<dbReference type="SUPFAM" id="SSF51905">
    <property type="entry name" value="FAD/NAD(P)-binding domain"/>
    <property type="match status" value="1"/>
</dbReference>
<evidence type="ECO:0000256" key="2">
    <source>
        <dbReference type="ARBA" id="ARBA00022630"/>
    </source>
</evidence>
<keyword evidence="9" id="KW-1185">Reference proteome</keyword>
<dbReference type="Gene3D" id="3.50.50.60">
    <property type="entry name" value="FAD/NAD(P)-binding domain"/>
    <property type="match status" value="1"/>
</dbReference>
<dbReference type="STRING" id="348802.A0A0D2EQU1"/>
<evidence type="ECO:0000256" key="1">
    <source>
        <dbReference type="ARBA" id="ARBA00007801"/>
    </source>
</evidence>
<organism evidence="8 9">
    <name type="scientific">Exophiala xenobiotica</name>
    <dbReference type="NCBI Taxonomy" id="348802"/>
    <lineage>
        <taxon>Eukaryota</taxon>
        <taxon>Fungi</taxon>
        <taxon>Dikarya</taxon>
        <taxon>Ascomycota</taxon>
        <taxon>Pezizomycotina</taxon>
        <taxon>Eurotiomycetes</taxon>
        <taxon>Chaetothyriomycetidae</taxon>
        <taxon>Chaetothyriales</taxon>
        <taxon>Herpotrichiellaceae</taxon>
        <taxon>Exophiala</taxon>
    </lineage>
</organism>
<evidence type="ECO:0000259" key="7">
    <source>
        <dbReference type="Pfam" id="PF07976"/>
    </source>
</evidence>
<evidence type="ECO:0000256" key="5">
    <source>
        <dbReference type="SAM" id="MobiDB-lite"/>
    </source>
</evidence>
<dbReference type="SUPFAM" id="SSF52833">
    <property type="entry name" value="Thioredoxin-like"/>
    <property type="match status" value="1"/>
</dbReference>
<dbReference type="Gene3D" id="3.30.9.10">
    <property type="entry name" value="D-Amino Acid Oxidase, subunit A, domain 2"/>
    <property type="match status" value="1"/>
</dbReference>
<keyword evidence="4" id="KW-0560">Oxidoreductase</keyword>
<dbReference type="GO" id="GO:0016709">
    <property type="term" value="F:oxidoreductase activity, acting on paired donors, with incorporation or reduction of molecular oxygen, NAD(P)H as one donor, and incorporation of one atom of oxygen"/>
    <property type="evidence" value="ECO:0007669"/>
    <property type="project" value="UniProtKB-ARBA"/>
</dbReference>
<dbReference type="GeneID" id="25333650"/>
<dbReference type="EMBL" id="KN847323">
    <property type="protein sequence ID" value="KIW50125.1"/>
    <property type="molecule type" value="Genomic_DNA"/>
</dbReference>
<protein>
    <recommendedName>
        <fullName evidence="10">FAD-binding domain-containing protein</fullName>
    </recommendedName>
</protein>
<dbReference type="PANTHER" id="PTHR43004">
    <property type="entry name" value="TRK SYSTEM POTASSIUM UPTAKE PROTEIN"/>
    <property type="match status" value="1"/>
</dbReference>
<dbReference type="EMBL" id="KN847323">
    <property type="protein sequence ID" value="KIW50124.1"/>
    <property type="molecule type" value="Genomic_DNA"/>
</dbReference>
<evidence type="ECO:0000259" key="6">
    <source>
        <dbReference type="Pfam" id="PF01494"/>
    </source>
</evidence>
<dbReference type="InterPro" id="IPR036249">
    <property type="entry name" value="Thioredoxin-like_sf"/>
</dbReference>
<dbReference type="SUPFAM" id="SSF54373">
    <property type="entry name" value="FAD-linked reductases, C-terminal domain"/>
    <property type="match status" value="1"/>
</dbReference>
<dbReference type="Proteomes" id="UP000054342">
    <property type="component" value="Unassembled WGS sequence"/>
</dbReference>
<accession>A0A0D2EQU1</accession>
<evidence type="ECO:0008006" key="10">
    <source>
        <dbReference type="Google" id="ProtNLM"/>
    </source>
</evidence>
<evidence type="ECO:0000313" key="9">
    <source>
        <dbReference type="Proteomes" id="UP000054342"/>
    </source>
</evidence>
<proteinExistence type="inferred from homology"/>
<keyword evidence="3" id="KW-0274">FAD</keyword>
<dbReference type="RefSeq" id="XP_013310709.1">
    <property type="nucleotide sequence ID" value="XM_013455255.1"/>
</dbReference>
<dbReference type="OrthoDB" id="5325318at2759"/>
<dbReference type="CDD" id="cd02979">
    <property type="entry name" value="PHOX_C"/>
    <property type="match status" value="1"/>
</dbReference>
<evidence type="ECO:0000313" key="8">
    <source>
        <dbReference type="EMBL" id="KIW50124.1"/>
    </source>
</evidence>
<dbReference type="InterPro" id="IPR012941">
    <property type="entry name" value="Phe_hydrox_C_dim_dom"/>
</dbReference>
<dbReference type="PRINTS" id="PR00420">
    <property type="entry name" value="RNGMNOXGNASE"/>
</dbReference>
<feature type="region of interest" description="Disordered" evidence="5">
    <location>
        <begin position="1"/>
        <end position="23"/>
    </location>
</feature>
<dbReference type="PANTHER" id="PTHR43004:SF4">
    <property type="entry name" value="FAD-BINDING DOMAIN-CONTAINING PROTEIN"/>
    <property type="match status" value="1"/>
</dbReference>
<dbReference type="InterPro" id="IPR050641">
    <property type="entry name" value="RIFMO-like"/>
</dbReference>
<feature type="compositionally biased region" description="Polar residues" evidence="5">
    <location>
        <begin position="1"/>
        <end position="12"/>
    </location>
</feature>
<gene>
    <name evidence="8" type="ORF">PV05_11742</name>
</gene>